<organism evidence="1 2">
    <name type="scientific">Stutzerimonas nosocomialis</name>
    <dbReference type="NCBI Taxonomy" id="1056496"/>
    <lineage>
        <taxon>Bacteria</taxon>
        <taxon>Pseudomonadati</taxon>
        <taxon>Pseudomonadota</taxon>
        <taxon>Gammaproteobacteria</taxon>
        <taxon>Pseudomonadales</taxon>
        <taxon>Pseudomonadaceae</taxon>
        <taxon>Stutzerimonas</taxon>
    </lineage>
</organism>
<dbReference type="RefSeq" id="WP_138408275.1">
    <property type="nucleotide sequence ID" value="NZ_QLAE01000012.1"/>
</dbReference>
<gene>
    <name evidence="1" type="ORF">DN820_00945</name>
</gene>
<reference evidence="1 2" key="1">
    <citation type="journal article" date="2017" name="Eur. J. Clin. Microbiol. Infect. Dis.">
        <title>Uncommonly isolated clinical Pseudomonas: identification and phylogenetic assignation.</title>
        <authorList>
            <person name="Mulet M."/>
            <person name="Gomila M."/>
            <person name="Ramirez A."/>
            <person name="Cardew S."/>
            <person name="Moore E.R."/>
            <person name="Lalucat J."/>
            <person name="Garcia-Valdes E."/>
        </authorList>
    </citation>
    <scope>NUCLEOTIDE SEQUENCE [LARGE SCALE GENOMIC DNA]</scope>
    <source>
        <strain evidence="1 2">SD129</strain>
    </source>
</reference>
<comment type="caution">
    <text evidence="1">The sequence shown here is derived from an EMBL/GenBank/DDBJ whole genome shotgun (WGS) entry which is preliminary data.</text>
</comment>
<accession>A0A5R9QKL7</accession>
<keyword evidence="2" id="KW-1185">Reference proteome</keyword>
<proteinExistence type="predicted"/>
<dbReference type="OrthoDB" id="6989154at2"/>
<name>A0A5R9QKL7_9GAMM</name>
<evidence type="ECO:0000313" key="2">
    <source>
        <dbReference type="Proteomes" id="UP000306753"/>
    </source>
</evidence>
<dbReference type="Proteomes" id="UP000306753">
    <property type="component" value="Unassembled WGS sequence"/>
</dbReference>
<protein>
    <submittedName>
        <fullName evidence="1">PilZ domain-containing protein</fullName>
    </submittedName>
</protein>
<evidence type="ECO:0000313" key="1">
    <source>
        <dbReference type="EMBL" id="TLX65473.1"/>
    </source>
</evidence>
<dbReference type="AlphaFoldDB" id="A0A5R9QKL7"/>
<dbReference type="EMBL" id="QLAG01000001">
    <property type="protein sequence ID" value="TLX65473.1"/>
    <property type="molecule type" value="Genomic_DNA"/>
</dbReference>
<sequence>MADDSILSSDELEYINSLMSPPTVGQSSNTHAFKVDGGPQSNETLLKLAQHSTLTFDAQFDDFCMSFPLQLAKDEFHVLQLKMAAPIIYERGPVLRAWRFHPDKPLPLLEADGGRSSLSVHELSPSGLLVDTSRKRNTPDYFQLRLALPGGDTLPLEARRVRDVDERMTAYEVDYPEQKDAERIRRYLFRQHRRLHPELQPEMPLDLV</sequence>